<keyword evidence="2" id="KW-1185">Reference proteome</keyword>
<dbReference type="SUPFAM" id="SSF52047">
    <property type="entry name" value="RNI-like"/>
    <property type="match status" value="1"/>
</dbReference>
<dbReference type="AlphaFoldDB" id="A0A8H5H9R7"/>
<gene>
    <name evidence="1" type="ORF">D9757_007633</name>
</gene>
<dbReference type="OrthoDB" id="2745898at2759"/>
<accession>A0A8H5H9R7</accession>
<sequence>MSGPFPHQPRFPNKIFSLIIDNLAHHPPPTLRNLAIVCKEFSHRTRPLLFRNIDLPSSLRVQAFAEFLRDPSRTALLGQYVQSLSYGPGKDTDLPYLETIIRSLPSLTSVKLYLPDISFFPAIEAHLAGKITKLHIECLEYLDSEELQSFKSMLASLNGLRHLSMMVARMSYDDDDEIILPTSLETLSLVFLEMDFMMLRAIKRGMQGSSRVLLGPHPSNLFSSSLINLWNGVKHSGKPCRWFRASKLFSPWTMKISAISWRTTASLINSFK</sequence>
<evidence type="ECO:0008006" key="3">
    <source>
        <dbReference type="Google" id="ProtNLM"/>
    </source>
</evidence>
<dbReference type="EMBL" id="JAACJN010000070">
    <property type="protein sequence ID" value="KAF5379332.1"/>
    <property type="molecule type" value="Genomic_DNA"/>
</dbReference>
<reference evidence="1 2" key="1">
    <citation type="journal article" date="2020" name="ISME J.">
        <title>Uncovering the hidden diversity of litter-decomposition mechanisms in mushroom-forming fungi.</title>
        <authorList>
            <person name="Floudas D."/>
            <person name="Bentzer J."/>
            <person name="Ahren D."/>
            <person name="Johansson T."/>
            <person name="Persson P."/>
            <person name="Tunlid A."/>
        </authorList>
    </citation>
    <scope>NUCLEOTIDE SEQUENCE [LARGE SCALE GENOMIC DNA]</scope>
    <source>
        <strain evidence="1 2">CBS 406.79</strain>
    </source>
</reference>
<proteinExistence type="predicted"/>
<protein>
    <recommendedName>
        <fullName evidence="3">F-box domain-containing protein</fullName>
    </recommendedName>
</protein>
<comment type="caution">
    <text evidence="1">The sequence shown here is derived from an EMBL/GenBank/DDBJ whole genome shotgun (WGS) entry which is preliminary data.</text>
</comment>
<dbReference type="Proteomes" id="UP000518752">
    <property type="component" value="Unassembled WGS sequence"/>
</dbReference>
<evidence type="ECO:0000313" key="1">
    <source>
        <dbReference type="EMBL" id="KAF5379332.1"/>
    </source>
</evidence>
<evidence type="ECO:0000313" key="2">
    <source>
        <dbReference type="Proteomes" id="UP000518752"/>
    </source>
</evidence>
<name>A0A8H5H9R7_9AGAR</name>
<organism evidence="1 2">
    <name type="scientific">Collybiopsis confluens</name>
    <dbReference type="NCBI Taxonomy" id="2823264"/>
    <lineage>
        <taxon>Eukaryota</taxon>
        <taxon>Fungi</taxon>
        <taxon>Dikarya</taxon>
        <taxon>Basidiomycota</taxon>
        <taxon>Agaricomycotina</taxon>
        <taxon>Agaricomycetes</taxon>
        <taxon>Agaricomycetidae</taxon>
        <taxon>Agaricales</taxon>
        <taxon>Marasmiineae</taxon>
        <taxon>Omphalotaceae</taxon>
        <taxon>Collybiopsis</taxon>
    </lineage>
</organism>